<evidence type="ECO:0000313" key="3">
    <source>
        <dbReference type="Proteomes" id="UP000887013"/>
    </source>
</evidence>
<evidence type="ECO:0000256" key="1">
    <source>
        <dbReference type="SAM" id="Phobius"/>
    </source>
</evidence>
<dbReference type="EMBL" id="BMAW01033848">
    <property type="protein sequence ID" value="GFU32150.1"/>
    <property type="molecule type" value="Genomic_DNA"/>
</dbReference>
<keyword evidence="1" id="KW-1133">Transmembrane helix</keyword>
<keyword evidence="1" id="KW-0812">Transmembrane</keyword>
<protein>
    <submittedName>
        <fullName evidence="2">Uncharacterized protein</fullName>
    </submittedName>
</protein>
<feature type="transmembrane region" description="Helical" evidence="1">
    <location>
        <begin position="75"/>
        <end position="95"/>
    </location>
</feature>
<organism evidence="2 3">
    <name type="scientific">Nephila pilipes</name>
    <name type="common">Giant wood spider</name>
    <name type="synonym">Nephila maculata</name>
    <dbReference type="NCBI Taxonomy" id="299642"/>
    <lineage>
        <taxon>Eukaryota</taxon>
        <taxon>Metazoa</taxon>
        <taxon>Ecdysozoa</taxon>
        <taxon>Arthropoda</taxon>
        <taxon>Chelicerata</taxon>
        <taxon>Arachnida</taxon>
        <taxon>Araneae</taxon>
        <taxon>Araneomorphae</taxon>
        <taxon>Entelegynae</taxon>
        <taxon>Araneoidea</taxon>
        <taxon>Nephilidae</taxon>
        <taxon>Nephila</taxon>
    </lineage>
</organism>
<keyword evidence="1" id="KW-0472">Membrane</keyword>
<comment type="caution">
    <text evidence="2">The sequence shown here is derived from an EMBL/GenBank/DDBJ whole genome shotgun (WGS) entry which is preliminary data.</text>
</comment>
<accession>A0A8X6QLT4</accession>
<keyword evidence="3" id="KW-1185">Reference proteome</keyword>
<dbReference type="AlphaFoldDB" id="A0A8X6QLT4"/>
<proteinExistence type="predicted"/>
<gene>
    <name evidence="2" type="ORF">NPIL_201351</name>
</gene>
<reference evidence="2" key="1">
    <citation type="submission" date="2020-08" db="EMBL/GenBank/DDBJ databases">
        <title>Multicomponent nature underlies the extraordinary mechanical properties of spider dragline silk.</title>
        <authorList>
            <person name="Kono N."/>
            <person name="Nakamura H."/>
            <person name="Mori M."/>
            <person name="Yoshida Y."/>
            <person name="Ohtoshi R."/>
            <person name="Malay A.D."/>
            <person name="Moran D.A.P."/>
            <person name="Tomita M."/>
            <person name="Numata K."/>
            <person name="Arakawa K."/>
        </authorList>
    </citation>
    <scope>NUCLEOTIDE SEQUENCE</scope>
</reference>
<dbReference type="Proteomes" id="UP000887013">
    <property type="component" value="Unassembled WGS sequence"/>
</dbReference>
<sequence length="107" mass="12479">MDFITPHLTFKHRREFKCAFLVKHDSEQLKKKITHLIPEILSLVIWYAVHRKKANLETLLQKLPGMSPSKSEKTLGILVVFVSSILWLGPTLFTIEMNPIFLYMDLN</sequence>
<evidence type="ECO:0000313" key="2">
    <source>
        <dbReference type="EMBL" id="GFU32150.1"/>
    </source>
</evidence>
<name>A0A8X6QLT4_NEPPI</name>